<evidence type="ECO:0000313" key="3">
    <source>
        <dbReference type="Proteomes" id="UP000285301"/>
    </source>
</evidence>
<comment type="caution">
    <text evidence="2">The sequence shown here is derived from an EMBL/GenBank/DDBJ whole genome shotgun (WGS) entry which is preliminary data.</text>
</comment>
<dbReference type="PANTHER" id="PTHR24260:SF139">
    <property type="entry name" value="CLIP DOMAIN-CONTAINING SERINE PROTEASE"/>
    <property type="match status" value="1"/>
</dbReference>
<name>A0A3S3PJ25_9ACAR</name>
<dbReference type="InterPro" id="IPR033116">
    <property type="entry name" value="TRYPSIN_SER"/>
</dbReference>
<dbReference type="InterPro" id="IPR051333">
    <property type="entry name" value="CLIP_Serine_Protease"/>
</dbReference>
<dbReference type="PANTHER" id="PTHR24260">
    <property type="match status" value="1"/>
</dbReference>
<dbReference type="GO" id="GO:0004252">
    <property type="term" value="F:serine-type endopeptidase activity"/>
    <property type="evidence" value="ECO:0007669"/>
    <property type="project" value="InterPro"/>
</dbReference>
<keyword evidence="3" id="KW-1185">Reference proteome</keyword>
<dbReference type="InterPro" id="IPR009003">
    <property type="entry name" value="Peptidase_S1_PA"/>
</dbReference>
<proteinExistence type="predicted"/>
<feature type="domain" description="Peptidase S1" evidence="1">
    <location>
        <begin position="1"/>
        <end position="57"/>
    </location>
</feature>
<dbReference type="InterPro" id="IPR043504">
    <property type="entry name" value="Peptidase_S1_PA_chymotrypsin"/>
</dbReference>
<dbReference type="GO" id="GO:0006508">
    <property type="term" value="P:proteolysis"/>
    <property type="evidence" value="ECO:0007669"/>
    <property type="project" value="InterPro"/>
</dbReference>
<feature type="non-terminal residue" evidence="2">
    <location>
        <position position="1"/>
    </location>
</feature>
<dbReference type="Gene3D" id="2.40.10.10">
    <property type="entry name" value="Trypsin-like serine proteases"/>
    <property type="match status" value="1"/>
</dbReference>
<dbReference type="EMBL" id="NCKU01008040">
    <property type="protein sequence ID" value="RWS02185.1"/>
    <property type="molecule type" value="Genomic_DNA"/>
</dbReference>
<dbReference type="InterPro" id="IPR001254">
    <property type="entry name" value="Trypsin_dom"/>
</dbReference>
<protein>
    <submittedName>
        <fullName evidence="2">Proclotting enzyme-like protein</fullName>
    </submittedName>
</protein>
<sequence length="63" mass="7130">DICEGDSGSPLMFRINNHWIVVGITSTSPPILDDRIGLCDPFDPAIFTRVSNYLNWIYSKMNL</sequence>
<dbReference type="Pfam" id="PF00089">
    <property type="entry name" value="Trypsin"/>
    <property type="match status" value="1"/>
</dbReference>
<evidence type="ECO:0000259" key="1">
    <source>
        <dbReference type="Pfam" id="PF00089"/>
    </source>
</evidence>
<dbReference type="AlphaFoldDB" id="A0A3S3PJ25"/>
<dbReference type="PROSITE" id="PS00135">
    <property type="entry name" value="TRYPSIN_SER"/>
    <property type="match status" value="1"/>
</dbReference>
<reference evidence="2 3" key="1">
    <citation type="journal article" date="2018" name="Gigascience">
        <title>Genomes of trombidid mites reveal novel predicted allergens and laterally-transferred genes associated with secondary metabolism.</title>
        <authorList>
            <person name="Dong X."/>
            <person name="Chaisiri K."/>
            <person name="Xia D."/>
            <person name="Armstrong S.D."/>
            <person name="Fang Y."/>
            <person name="Donnelly M.J."/>
            <person name="Kadowaki T."/>
            <person name="McGarry J.W."/>
            <person name="Darby A.C."/>
            <person name="Makepeace B.L."/>
        </authorList>
    </citation>
    <scope>NUCLEOTIDE SEQUENCE [LARGE SCALE GENOMIC DNA]</scope>
    <source>
        <strain evidence="2">UoL-WK</strain>
    </source>
</reference>
<organism evidence="2 3">
    <name type="scientific">Dinothrombium tinctorium</name>
    <dbReference type="NCBI Taxonomy" id="1965070"/>
    <lineage>
        <taxon>Eukaryota</taxon>
        <taxon>Metazoa</taxon>
        <taxon>Ecdysozoa</taxon>
        <taxon>Arthropoda</taxon>
        <taxon>Chelicerata</taxon>
        <taxon>Arachnida</taxon>
        <taxon>Acari</taxon>
        <taxon>Acariformes</taxon>
        <taxon>Trombidiformes</taxon>
        <taxon>Prostigmata</taxon>
        <taxon>Anystina</taxon>
        <taxon>Parasitengona</taxon>
        <taxon>Trombidioidea</taxon>
        <taxon>Trombidiidae</taxon>
        <taxon>Dinothrombium</taxon>
    </lineage>
</organism>
<dbReference type="OrthoDB" id="6504852at2759"/>
<accession>A0A3S3PJ25</accession>
<dbReference type="SUPFAM" id="SSF50494">
    <property type="entry name" value="Trypsin-like serine proteases"/>
    <property type="match status" value="1"/>
</dbReference>
<gene>
    <name evidence="2" type="ORF">B4U79_19144</name>
</gene>
<dbReference type="Proteomes" id="UP000285301">
    <property type="component" value="Unassembled WGS sequence"/>
</dbReference>
<evidence type="ECO:0000313" key="2">
    <source>
        <dbReference type="EMBL" id="RWS02185.1"/>
    </source>
</evidence>